<dbReference type="STRING" id="93220.A6P55_14435"/>
<protein>
    <submittedName>
        <fullName evidence="1">Putative phosphonate metabolism protein</fullName>
    </submittedName>
</protein>
<dbReference type="InterPro" id="IPR009389">
    <property type="entry name" value="DUF1045"/>
</dbReference>
<dbReference type="RefSeq" id="WP_038619663.1">
    <property type="nucleotide sequence ID" value="NZ_CP009553.3"/>
</dbReference>
<proteinExistence type="predicted"/>
<organism evidence="1 2">
    <name type="scientific">Pandoraea pnomenusa</name>
    <dbReference type="NCBI Taxonomy" id="93220"/>
    <lineage>
        <taxon>Bacteria</taxon>
        <taxon>Pseudomonadati</taxon>
        <taxon>Pseudomonadota</taxon>
        <taxon>Betaproteobacteria</taxon>
        <taxon>Burkholderiales</taxon>
        <taxon>Burkholderiaceae</taxon>
        <taxon>Pandoraea</taxon>
    </lineage>
</organism>
<sequence length="247" mass="26847">MSGRTTWDLSTARFAIYYAPPEAGRWWEEGSRWLGRDAITGRFLDAPKVPGLSCTVHDATVDARRYGWHGTLKAPMRLAPGARLGDLREVALAVAARHGPFTLAMRPGVLPAGSGQRSDFAGFVALCPGAGATPVNVLAEDCVRAFETLRAPLTDAETAKRRAQSLSSRQGEYLAAWGYPFVFDEFRFHMTLSDRVGTSDAAAIVDWWQPRVQTLGPMCVDSLAIFVEPAPGAPFVLHERFALGGRA</sequence>
<dbReference type="Pfam" id="PF06299">
    <property type="entry name" value="DUF1045"/>
    <property type="match status" value="1"/>
</dbReference>
<gene>
    <name evidence="1" type="ORF">NCTC13160_03396</name>
</gene>
<reference evidence="1 2" key="1">
    <citation type="submission" date="2018-06" db="EMBL/GenBank/DDBJ databases">
        <authorList>
            <consortium name="Pathogen Informatics"/>
            <person name="Doyle S."/>
        </authorList>
    </citation>
    <scope>NUCLEOTIDE SEQUENCE [LARGE SCALE GENOMIC DNA]</scope>
    <source>
        <strain evidence="1 2">NCTC13160</strain>
    </source>
</reference>
<dbReference type="OrthoDB" id="5801437at2"/>
<dbReference type="EMBL" id="UGSG01000001">
    <property type="protein sequence ID" value="SUA79780.1"/>
    <property type="molecule type" value="Genomic_DNA"/>
</dbReference>
<dbReference type="PIRSF" id="PIRSF033328">
    <property type="entry name" value="Phest_Mll4975"/>
    <property type="match status" value="1"/>
</dbReference>
<name>A0A378YTB0_9BURK</name>
<evidence type="ECO:0000313" key="1">
    <source>
        <dbReference type="EMBL" id="SUA79780.1"/>
    </source>
</evidence>
<dbReference type="AlphaFoldDB" id="A0A378YTB0"/>
<evidence type="ECO:0000313" key="2">
    <source>
        <dbReference type="Proteomes" id="UP000254573"/>
    </source>
</evidence>
<dbReference type="KEGG" id="ppnm:LV28_17225"/>
<dbReference type="Proteomes" id="UP000254573">
    <property type="component" value="Unassembled WGS sequence"/>
</dbReference>
<accession>A0A378YTB0</accession>